<evidence type="ECO:0000256" key="3">
    <source>
        <dbReference type="ARBA" id="ARBA00022989"/>
    </source>
</evidence>
<name>V4R5L0_9HYPH</name>
<dbReference type="HAMAP" id="MF_02065">
    <property type="entry name" value="MltG"/>
    <property type="match status" value="1"/>
</dbReference>
<feature type="site" description="Important for catalytic activity" evidence="7">
    <location>
        <position position="196"/>
    </location>
</feature>
<dbReference type="GO" id="GO:0071555">
    <property type="term" value="P:cell wall organization"/>
    <property type="evidence" value="ECO:0007669"/>
    <property type="project" value="UniProtKB-KW"/>
</dbReference>
<dbReference type="InterPro" id="IPR003770">
    <property type="entry name" value="MLTG-like"/>
</dbReference>
<dbReference type="PANTHER" id="PTHR30518:SF2">
    <property type="entry name" value="ENDOLYTIC MUREIN TRANSGLYCOSYLASE"/>
    <property type="match status" value="1"/>
</dbReference>
<comment type="similarity">
    <text evidence="7">Belongs to the transglycosylase MltG family.</text>
</comment>
<keyword evidence="9" id="KW-1185">Reference proteome</keyword>
<reference evidence="8 9" key="1">
    <citation type="journal article" date="2014" name="Genome Announc.">
        <title>Draft Genome Sequence of Lutibaculum baratangense Strain AMV1T, Isolated from a Mud Volcano in Andamans, India.</title>
        <authorList>
            <person name="Singh A."/>
            <person name="Sreenivas A."/>
            <person name="Sathyanarayana Reddy G."/>
            <person name="Pinnaka A.K."/>
            <person name="Shivaji S."/>
        </authorList>
    </citation>
    <scope>NUCLEOTIDE SEQUENCE [LARGE SCALE GENOMIC DNA]</scope>
    <source>
        <strain evidence="8 9">AMV1</strain>
    </source>
</reference>
<dbReference type="Pfam" id="PF02618">
    <property type="entry name" value="YceG"/>
    <property type="match status" value="1"/>
</dbReference>
<dbReference type="EMBL" id="AWXZ01000007">
    <property type="protein sequence ID" value="ESR27232.1"/>
    <property type="molecule type" value="Genomic_DNA"/>
</dbReference>
<dbReference type="CDD" id="cd08010">
    <property type="entry name" value="MltG_like"/>
    <property type="match status" value="1"/>
</dbReference>
<dbReference type="PATRIC" id="fig|631454.5.peg.209"/>
<evidence type="ECO:0000256" key="6">
    <source>
        <dbReference type="ARBA" id="ARBA00023316"/>
    </source>
</evidence>
<comment type="catalytic activity">
    <reaction evidence="7">
        <text>a peptidoglycan chain = a peptidoglycan chain with N-acetyl-1,6-anhydromuramyl-[peptide] at the reducing end + a peptidoglycan chain with N-acetylglucosamine at the non-reducing end.</text>
        <dbReference type="EC" id="4.2.2.29"/>
    </reaction>
</comment>
<dbReference type="eggNOG" id="COG1559">
    <property type="taxonomic scope" value="Bacteria"/>
</dbReference>
<dbReference type="AlphaFoldDB" id="V4R5L0"/>
<gene>
    <name evidence="7" type="primary">mltG</name>
    <name evidence="8" type="ORF">N177_0211</name>
</gene>
<keyword evidence="6 7" id="KW-0961">Cell wall biogenesis/degradation</keyword>
<dbReference type="EC" id="4.2.2.29" evidence="7"/>
<evidence type="ECO:0000313" key="9">
    <source>
        <dbReference type="Proteomes" id="UP000017819"/>
    </source>
</evidence>
<dbReference type="GO" id="GO:0008932">
    <property type="term" value="F:lytic endotransglycosylase activity"/>
    <property type="evidence" value="ECO:0007669"/>
    <property type="project" value="UniProtKB-UniRule"/>
</dbReference>
<evidence type="ECO:0000313" key="8">
    <source>
        <dbReference type="EMBL" id="ESR27232.1"/>
    </source>
</evidence>
<accession>V4R5L0</accession>
<evidence type="ECO:0000256" key="4">
    <source>
        <dbReference type="ARBA" id="ARBA00023136"/>
    </source>
</evidence>
<evidence type="ECO:0000256" key="7">
    <source>
        <dbReference type="HAMAP-Rule" id="MF_02065"/>
    </source>
</evidence>
<comment type="function">
    <text evidence="7">Functions as a peptidoglycan terminase that cleaves nascent peptidoglycan strands endolytically to terminate their elongation.</text>
</comment>
<proteinExistence type="inferred from homology"/>
<comment type="caution">
    <text evidence="8">The sequence shown here is derived from an EMBL/GenBank/DDBJ whole genome shotgun (WGS) entry which is preliminary data.</text>
</comment>
<dbReference type="STRING" id="631454.N177_0211"/>
<evidence type="ECO:0000256" key="5">
    <source>
        <dbReference type="ARBA" id="ARBA00023239"/>
    </source>
</evidence>
<dbReference type="PANTHER" id="PTHR30518">
    <property type="entry name" value="ENDOLYTIC MUREIN TRANSGLYCOSYLASE"/>
    <property type="match status" value="1"/>
</dbReference>
<evidence type="ECO:0000256" key="1">
    <source>
        <dbReference type="ARBA" id="ARBA00022475"/>
    </source>
</evidence>
<sequence>MFTFLLLLIIAGGAVLYIGVLQFEGDGPLEQARTVMVPRGQGTRDIAQLLEREGVIDQSWVFLGGVALSQARGDLKAGEYLFPERASMREVMDILVEGKAILHTVTIPEGYTSAQIVRRLQEDETLVGQIEEIPAEGTLLPETYKFNRGTTRKQMLDRMARAHDRVVAEMWDRRDEDLPIETPEQMIILASIVEKETGRADERPRVAAVFHNRLRQRMRLQSDPTILYGLFGGNAFDEPRTITRSQLDAPNPYSTYQINGLPPTPIGNPGRAALEAVINPAETNELYFVADGTGGHAFAKTLDEHNQNVAKWRAIERERAEGASNGG</sequence>
<protein>
    <recommendedName>
        <fullName evidence="7">Endolytic murein transglycosylase</fullName>
        <ecNumber evidence="7">4.2.2.29</ecNumber>
    </recommendedName>
    <alternativeName>
        <fullName evidence="7">Peptidoglycan lytic transglycosylase</fullName>
    </alternativeName>
    <alternativeName>
        <fullName evidence="7">Peptidoglycan polymerization terminase</fullName>
    </alternativeName>
</protein>
<dbReference type="NCBIfam" id="TIGR00247">
    <property type="entry name" value="endolytic transglycosylase MltG"/>
    <property type="match status" value="1"/>
</dbReference>
<dbReference type="FunFam" id="3.30.160.60:FF:000242">
    <property type="entry name" value="Endolytic murein transglycosylase"/>
    <property type="match status" value="1"/>
</dbReference>
<dbReference type="Proteomes" id="UP000017819">
    <property type="component" value="Unassembled WGS sequence"/>
</dbReference>
<keyword evidence="1 7" id="KW-1003">Cell membrane</keyword>
<dbReference type="Gene3D" id="3.30.160.60">
    <property type="entry name" value="Classic Zinc Finger"/>
    <property type="match status" value="1"/>
</dbReference>
<keyword evidence="4 7" id="KW-0472">Membrane</keyword>
<keyword evidence="7" id="KW-0997">Cell inner membrane</keyword>
<organism evidence="8 9">
    <name type="scientific">Lutibaculum baratangense AMV1</name>
    <dbReference type="NCBI Taxonomy" id="631454"/>
    <lineage>
        <taxon>Bacteria</taxon>
        <taxon>Pseudomonadati</taxon>
        <taxon>Pseudomonadota</taxon>
        <taxon>Alphaproteobacteria</taxon>
        <taxon>Hyphomicrobiales</taxon>
        <taxon>Tepidamorphaceae</taxon>
        <taxon>Lutibaculum</taxon>
    </lineage>
</organism>
<dbReference type="GO" id="GO:0005886">
    <property type="term" value="C:plasma membrane"/>
    <property type="evidence" value="ECO:0007669"/>
    <property type="project" value="UniProtKB-UniRule"/>
</dbReference>
<keyword evidence="5 7" id="KW-0456">Lyase</keyword>
<evidence type="ECO:0000256" key="2">
    <source>
        <dbReference type="ARBA" id="ARBA00022692"/>
    </source>
</evidence>
<keyword evidence="3 7" id="KW-1133">Transmembrane helix</keyword>
<keyword evidence="2 7" id="KW-0812">Transmembrane</keyword>
<dbReference type="Gene3D" id="3.30.1490.480">
    <property type="entry name" value="Endolytic murein transglycosylase"/>
    <property type="match status" value="1"/>
</dbReference>
<dbReference type="GO" id="GO:0009252">
    <property type="term" value="P:peptidoglycan biosynthetic process"/>
    <property type="evidence" value="ECO:0007669"/>
    <property type="project" value="UniProtKB-UniRule"/>
</dbReference>